<evidence type="ECO:0000256" key="2">
    <source>
        <dbReference type="ARBA" id="ARBA00022598"/>
    </source>
</evidence>
<keyword evidence="4" id="KW-0443">Lipid metabolism</keyword>
<evidence type="ECO:0000256" key="1">
    <source>
        <dbReference type="ARBA" id="ARBA00006432"/>
    </source>
</evidence>
<dbReference type="NCBIfam" id="NF004837">
    <property type="entry name" value="PRK06187.1"/>
    <property type="match status" value="1"/>
</dbReference>
<evidence type="ECO:0000256" key="4">
    <source>
        <dbReference type="ARBA" id="ARBA00023098"/>
    </source>
</evidence>
<dbReference type="PANTHER" id="PTHR43859:SF4">
    <property type="entry name" value="BUTANOATE--COA LIGASE AAE1-RELATED"/>
    <property type="match status" value="1"/>
</dbReference>
<dbReference type="PANTHER" id="PTHR43859">
    <property type="entry name" value="ACYL-ACTIVATING ENZYME"/>
    <property type="match status" value="1"/>
</dbReference>
<dbReference type="Proteomes" id="UP000244867">
    <property type="component" value="Unassembled WGS sequence"/>
</dbReference>
<dbReference type="AlphaFoldDB" id="A0A2R7YXH1"/>
<feature type="domain" description="AMP-dependent synthetase/ligase" evidence="5">
    <location>
        <begin position="25"/>
        <end position="410"/>
    </location>
</feature>
<proteinExistence type="inferred from homology"/>
<comment type="caution">
    <text evidence="7">The sequence shown here is derived from an EMBL/GenBank/DDBJ whole genome shotgun (WGS) entry which is preliminary data.</text>
</comment>
<keyword evidence="3" id="KW-0276">Fatty acid metabolism</keyword>
<dbReference type="OrthoDB" id="9803968at2"/>
<accession>A0A2R7YXH1</accession>
<dbReference type="Pfam" id="PF13193">
    <property type="entry name" value="AMP-binding_C"/>
    <property type="match status" value="1"/>
</dbReference>
<dbReference type="InterPro" id="IPR042099">
    <property type="entry name" value="ANL_N_sf"/>
</dbReference>
<feature type="domain" description="AMP-binding enzyme C-terminal" evidence="6">
    <location>
        <begin position="459"/>
        <end position="533"/>
    </location>
</feature>
<dbReference type="GO" id="GO:0016874">
    <property type="term" value="F:ligase activity"/>
    <property type="evidence" value="ECO:0007669"/>
    <property type="project" value="UniProtKB-KW"/>
</dbReference>
<protein>
    <submittedName>
        <fullName evidence="7">AMP-dependent synthetase</fullName>
    </submittedName>
</protein>
<keyword evidence="8" id="KW-1185">Reference proteome</keyword>
<evidence type="ECO:0000313" key="8">
    <source>
        <dbReference type="Proteomes" id="UP000244867"/>
    </source>
</evidence>
<name>A0A2R7YXH1_9ACTN</name>
<dbReference type="RefSeq" id="WP_108344645.1">
    <property type="nucleotide sequence ID" value="NZ_PYXZ01000004.1"/>
</dbReference>
<dbReference type="Gene3D" id="3.30.300.30">
    <property type="match status" value="1"/>
</dbReference>
<organism evidence="7 8">
    <name type="scientific">Nocardioides currus</name>
    <dbReference type="NCBI Taxonomy" id="2133958"/>
    <lineage>
        <taxon>Bacteria</taxon>
        <taxon>Bacillati</taxon>
        <taxon>Actinomycetota</taxon>
        <taxon>Actinomycetes</taxon>
        <taxon>Propionibacteriales</taxon>
        <taxon>Nocardioidaceae</taxon>
        <taxon>Nocardioides</taxon>
    </lineage>
</organism>
<evidence type="ECO:0000256" key="3">
    <source>
        <dbReference type="ARBA" id="ARBA00022832"/>
    </source>
</evidence>
<dbReference type="SUPFAM" id="SSF56801">
    <property type="entry name" value="Acetyl-CoA synthetase-like"/>
    <property type="match status" value="1"/>
</dbReference>
<dbReference type="GO" id="GO:0006631">
    <property type="term" value="P:fatty acid metabolic process"/>
    <property type="evidence" value="ECO:0007669"/>
    <property type="project" value="UniProtKB-KW"/>
</dbReference>
<evidence type="ECO:0000259" key="5">
    <source>
        <dbReference type="Pfam" id="PF00501"/>
    </source>
</evidence>
<comment type="similarity">
    <text evidence="1">Belongs to the ATP-dependent AMP-binding enzyme family.</text>
</comment>
<evidence type="ECO:0000259" key="6">
    <source>
        <dbReference type="Pfam" id="PF13193"/>
    </source>
</evidence>
<dbReference type="InterPro" id="IPR025110">
    <property type="entry name" value="AMP-bd_C"/>
</dbReference>
<keyword evidence="2" id="KW-0436">Ligase</keyword>
<dbReference type="Pfam" id="PF00501">
    <property type="entry name" value="AMP-binding"/>
    <property type="match status" value="1"/>
</dbReference>
<dbReference type="InterPro" id="IPR045851">
    <property type="entry name" value="AMP-bd_C_sf"/>
</dbReference>
<sequence>MYELIKGLPSTHGDDYPLNTTTLIRHAARTSPEQEIAYRTADGGWDRYTYRDAYERIVRSANVLRGLGVAPGDVVGVIDWNSRRFFELYWSIPGIAAVMLQMNLRLGQEDLGFVMRHSNTSWVLVDESLLSVAEGLAAENPDVRWIVMSDRPLSEIETTLPNPLHYEDLLAVANREIDWPMIEESSAYSACYTTGTTGRPKGVYYSHRGIYLHTLTMVAELGMSAHDSVLLLTPMFHGSCWGLPQAAVQARAKVVLPGRYAADNLGPIVDAMIAEGVTVGNGAPAIFGPMLDYIRTLEIRPDLSRARFLSGATEPPLSMMRGYAELTGADIIHAYGATETTPLVTVNRGIKPSLTDRPEEERWDRKRCQGVMVTGVDIRLVDAEDNDLPFDGAAQGELLLRGPWITSSYHSLNEPERFLDGYWRSGDVATIDEYGYVKVVDRIKDVIKSGGEWISSIDMENALTSHPRVREAAIIGVAHPKWQERPLALIVTTDGVEVPLAELHELLAPAFAKWQLPERALFLDSLDRTSVGKLDKKVMRAKFADTYGGA</sequence>
<dbReference type="EMBL" id="PYXZ01000004">
    <property type="protein sequence ID" value="PUA81077.1"/>
    <property type="molecule type" value="Genomic_DNA"/>
</dbReference>
<dbReference type="InterPro" id="IPR000873">
    <property type="entry name" value="AMP-dep_synth/lig_dom"/>
</dbReference>
<evidence type="ECO:0000313" key="7">
    <source>
        <dbReference type="EMBL" id="PUA81077.1"/>
    </source>
</evidence>
<dbReference type="Gene3D" id="3.40.50.12780">
    <property type="entry name" value="N-terminal domain of ligase-like"/>
    <property type="match status" value="1"/>
</dbReference>
<gene>
    <name evidence="7" type="ORF">C7S10_11950</name>
</gene>
<reference evidence="7 8" key="1">
    <citation type="submission" date="2018-03" db="EMBL/GenBank/DDBJ databases">
        <authorList>
            <person name="Keele B.F."/>
        </authorList>
    </citation>
    <scope>NUCLEOTIDE SEQUENCE [LARGE SCALE GENOMIC DNA]</scope>
    <source>
        <strain evidence="7 8">IB-3</strain>
    </source>
</reference>